<dbReference type="SUPFAM" id="SSF109635">
    <property type="entry name" value="DnaK suppressor protein DksA, alpha-hairpin domain"/>
    <property type="match status" value="1"/>
</dbReference>
<proteinExistence type="predicted"/>
<evidence type="ECO:0000256" key="4">
    <source>
        <dbReference type="PROSITE-ProRule" id="PRU00510"/>
    </source>
</evidence>
<evidence type="ECO:0000256" key="3">
    <source>
        <dbReference type="ARBA" id="ARBA00022833"/>
    </source>
</evidence>
<evidence type="ECO:0000256" key="1">
    <source>
        <dbReference type="ARBA" id="ARBA00022723"/>
    </source>
</evidence>
<sequence length="281" mass="28967">MRAASSSEQAGRIGRRAPLPRDRSRFIVPARFNEPDHPACGAAAGTDGKDPTGRERRAGGGPGTGGPGGPPGPGGEARRQPGAGPKDTAQTEAEKTAQAAPADKAVPAKKTGASTVALKKTPGGASSASKDAAAAANPLPKARVVDGTADPGELAVRPGEEPWTPEEAAGARDELRADAERLRAEILAAEAAITGLMRDSGDGAGDDQADTGTKNITREHELALATSARNRLSQTERALERLDAGTYGLCESCGRPIGKARMQAFPRATLCVECKQRQERR</sequence>
<dbReference type="Proteomes" id="UP000807371">
    <property type="component" value="Unassembled WGS sequence"/>
</dbReference>
<feature type="region of interest" description="Disordered" evidence="5">
    <location>
        <begin position="1"/>
        <end position="172"/>
    </location>
</feature>
<feature type="compositionally biased region" description="Low complexity" evidence="5">
    <location>
        <begin position="125"/>
        <end position="136"/>
    </location>
</feature>
<name>A0ABS0NGR8_9ACTN</name>
<keyword evidence="3" id="KW-0862">Zinc</keyword>
<dbReference type="EMBL" id="JACYXC010000001">
    <property type="protein sequence ID" value="MBH5334386.1"/>
    <property type="molecule type" value="Genomic_DNA"/>
</dbReference>
<feature type="compositionally biased region" description="Basic and acidic residues" evidence="5">
    <location>
        <begin position="47"/>
        <end position="58"/>
    </location>
</feature>
<feature type="domain" description="Zinc finger DksA/TraR C4-type" evidence="6">
    <location>
        <begin position="245"/>
        <end position="280"/>
    </location>
</feature>
<dbReference type="PRINTS" id="PR00618">
    <property type="entry name" value="DKSAZNFINGER"/>
</dbReference>
<accession>A0ABS0NGR8</accession>
<keyword evidence="2" id="KW-0863">Zinc-finger</keyword>
<feature type="compositionally biased region" description="Low complexity" evidence="5">
    <location>
        <begin position="80"/>
        <end position="111"/>
    </location>
</feature>
<feature type="region of interest" description="Disordered" evidence="5">
    <location>
        <begin position="197"/>
        <end position="218"/>
    </location>
</feature>
<evidence type="ECO:0000256" key="5">
    <source>
        <dbReference type="SAM" id="MobiDB-lite"/>
    </source>
</evidence>
<evidence type="ECO:0000256" key="2">
    <source>
        <dbReference type="ARBA" id="ARBA00022771"/>
    </source>
</evidence>
<dbReference type="PROSITE" id="PS01102">
    <property type="entry name" value="ZF_DKSA_1"/>
    <property type="match status" value="1"/>
</dbReference>
<dbReference type="InterPro" id="IPR020460">
    <property type="entry name" value="Znf_C4-type_bac"/>
</dbReference>
<evidence type="ECO:0000313" key="8">
    <source>
        <dbReference type="Proteomes" id="UP000807371"/>
    </source>
</evidence>
<gene>
    <name evidence="7" type="ORF">IHE55_06050</name>
</gene>
<dbReference type="Gene3D" id="1.20.120.910">
    <property type="entry name" value="DksA, coiled-coil domain"/>
    <property type="match status" value="1"/>
</dbReference>
<dbReference type="PANTHER" id="PTHR33823:SF2">
    <property type="entry name" value="RNA POLYMERASE-BINDING TRANSCRIPTION FACTOR DKSA"/>
    <property type="match status" value="1"/>
</dbReference>
<comment type="caution">
    <text evidence="7">The sequence shown here is derived from an EMBL/GenBank/DDBJ whole genome shotgun (WGS) entry which is preliminary data.</text>
</comment>
<dbReference type="SUPFAM" id="SSF57716">
    <property type="entry name" value="Glucocorticoid receptor-like (DNA-binding domain)"/>
    <property type="match status" value="1"/>
</dbReference>
<dbReference type="InterPro" id="IPR037187">
    <property type="entry name" value="DnaK_N"/>
</dbReference>
<keyword evidence="1" id="KW-0479">Metal-binding</keyword>
<keyword evidence="8" id="KW-1185">Reference proteome</keyword>
<evidence type="ECO:0000259" key="6">
    <source>
        <dbReference type="Pfam" id="PF01258"/>
    </source>
</evidence>
<feature type="zinc finger region" description="dksA C4-type" evidence="4">
    <location>
        <begin position="250"/>
        <end position="274"/>
    </location>
</feature>
<dbReference type="PANTHER" id="PTHR33823">
    <property type="entry name" value="RNA POLYMERASE-BINDING TRANSCRIPTION FACTOR DKSA-RELATED"/>
    <property type="match status" value="1"/>
</dbReference>
<reference evidence="7 8" key="1">
    <citation type="submission" date="2020-09" db="EMBL/GenBank/DDBJ databases">
        <title>Biosynthesis of the nuclear factor of activated T cells inhibitor NFAT-133 and its congeners in Streptomyces pactum.</title>
        <authorList>
            <person name="Zhou W."/>
            <person name="Posri P."/>
            <person name="Abugrain M.E."/>
            <person name="Weisberg A.J."/>
            <person name="Chang J.H."/>
            <person name="Mahmud T."/>
        </authorList>
    </citation>
    <scope>NUCLEOTIDE SEQUENCE [LARGE SCALE GENOMIC DNA]</scope>
    <source>
        <strain evidence="7 8">ATCC 27456</strain>
    </source>
</reference>
<protein>
    <submittedName>
        <fullName evidence="7">TraR/DksA C4-type zinc finger protein</fullName>
    </submittedName>
</protein>
<dbReference type="Pfam" id="PF01258">
    <property type="entry name" value="zf-dskA_traR"/>
    <property type="match status" value="1"/>
</dbReference>
<dbReference type="PROSITE" id="PS51128">
    <property type="entry name" value="ZF_DKSA_2"/>
    <property type="match status" value="1"/>
</dbReference>
<evidence type="ECO:0000313" key="7">
    <source>
        <dbReference type="EMBL" id="MBH5334386.1"/>
    </source>
</evidence>
<dbReference type="InterPro" id="IPR020458">
    <property type="entry name" value="Znf_DskA_TraR_CS"/>
</dbReference>
<organism evidence="7 8">
    <name type="scientific">Streptomyces pactum</name>
    <dbReference type="NCBI Taxonomy" id="68249"/>
    <lineage>
        <taxon>Bacteria</taxon>
        <taxon>Bacillati</taxon>
        <taxon>Actinomycetota</taxon>
        <taxon>Actinomycetes</taxon>
        <taxon>Kitasatosporales</taxon>
        <taxon>Streptomycetaceae</taxon>
        <taxon>Streptomyces</taxon>
    </lineage>
</organism>
<dbReference type="InterPro" id="IPR000962">
    <property type="entry name" value="Znf_DskA_TraR"/>
</dbReference>